<accession>A0A8S2SB91</accession>
<dbReference type="Proteomes" id="UP000676336">
    <property type="component" value="Unassembled WGS sequence"/>
</dbReference>
<evidence type="ECO:0000313" key="1">
    <source>
        <dbReference type="EMBL" id="CAF4218894.1"/>
    </source>
</evidence>
<sequence length="142" mass="16683">FSFCLSKRSCRLVTNPVGKFENVVAYRSCIYCHDQYPADLMEDHYLVCRKMPISSGNDEYESHGTCNRCGRKFPFNELTDHQRECRPQIPRRIYTPPRLMRCTYCTNKFSQGQIHDHEKSCPKKPRSCIETPISMHSSPRRT</sequence>
<dbReference type="InterPro" id="IPR013083">
    <property type="entry name" value="Znf_RING/FYVE/PHD"/>
</dbReference>
<feature type="non-terminal residue" evidence="1">
    <location>
        <position position="1"/>
    </location>
</feature>
<reference evidence="1" key="1">
    <citation type="submission" date="2021-02" db="EMBL/GenBank/DDBJ databases">
        <authorList>
            <person name="Nowell W R."/>
        </authorList>
    </citation>
    <scope>NUCLEOTIDE SEQUENCE</scope>
</reference>
<organism evidence="1 3">
    <name type="scientific">Rotaria magnacalcarata</name>
    <dbReference type="NCBI Taxonomy" id="392030"/>
    <lineage>
        <taxon>Eukaryota</taxon>
        <taxon>Metazoa</taxon>
        <taxon>Spiralia</taxon>
        <taxon>Gnathifera</taxon>
        <taxon>Rotifera</taxon>
        <taxon>Eurotatoria</taxon>
        <taxon>Bdelloidea</taxon>
        <taxon>Philodinida</taxon>
        <taxon>Philodinidae</taxon>
        <taxon>Rotaria</taxon>
    </lineage>
</organism>
<evidence type="ECO:0000313" key="3">
    <source>
        <dbReference type="Proteomes" id="UP000676336"/>
    </source>
</evidence>
<dbReference type="EMBL" id="CAJOBH010028403">
    <property type="protein sequence ID" value="CAF4263545.1"/>
    <property type="molecule type" value="Genomic_DNA"/>
</dbReference>
<name>A0A8S2SB91_9BILA</name>
<comment type="caution">
    <text evidence="1">The sequence shown here is derived from an EMBL/GenBank/DDBJ whole genome shotgun (WGS) entry which is preliminary data.</text>
</comment>
<dbReference type="EMBL" id="CAJOBI010021396">
    <property type="protein sequence ID" value="CAF4218894.1"/>
    <property type="molecule type" value="Genomic_DNA"/>
</dbReference>
<gene>
    <name evidence="2" type="ORF">BYL167_LOCUS26031</name>
    <name evidence="1" type="ORF">SMN809_LOCUS22635</name>
</gene>
<dbReference type="Proteomes" id="UP000681967">
    <property type="component" value="Unassembled WGS sequence"/>
</dbReference>
<dbReference type="AlphaFoldDB" id="A0A8S2SB91"/>
<protein>
    <submittedName>
        <fullName evidence="1">Uncharacterized protein</fullName>
    </submittedName>
</protein>
<evidence type="ECO:0000313" key="2">
    <source>
        <dbReference type="EMBL" id="CAF4263545.1"/>
    </source>
</evidence>
<dbReference type="Gene3D" id="3.30.40.10">
    <property type="entry name" value="Zinc/RING finger domain, C3HC4 (zinc finger)"/>
    <property type="match status" value="1"/>
</dbReference>
<proteinExistence type="predicted"/>